<comment type="caution">
    <text evidence="2">The sequence shown here is derived from an EMBL/GenBank/DDBJ whole genome shotgun (WGS) entry which is preliminary data.</text>
</comment>
<organism evidence="2 3">
    <name type="scientific">Datura stramonium</name>
    <name type="common">Jimsonweed</name>
    <name type="synonym">Common thornapple</name>
    <dbReference type="NCBI Taxonomy" id="4076"/>
    <lineage>
        <taxon>Eukaryota</taxon>
        <taxon>Viridiplantae</taxon>
        <taxon>Streptophyta</taxon>
        <taxon>Embryophyta</taxon>
        <taxon>Tracheophyta</taxon>
        <taxon>Spermatophyta</taxon>
        <taxon>Magnoliopsida</taxon>
        <taxon>eudicotyledons</taxon>
        <taxon>Gunneridae</taxon>
        <taxon>Pentapetalae</taxon>
        <taxon>asterids</taxon>
        <taxon>lamiids</taxon>
        <taxon>Solanales</taxon>
        <taxon>Solanaceae</taxon>
        <taxon>Solanoideae</taxon>
        <taxon>Datureae</taxon>
        <taxon>Datura</taxon>
    </lineage>
</organism>
<gene>
    <name evidence="2" type="ORF">HAX54_053373</name>
</gene>
<keyword evidence="3" id="KW-1185">Reference proteome</keyword>
<feature type="transmembrane region" description="Helical" evidence="1">
    <location>
        <begin position="236"/>
        <end position="261"/>
    </location>
</feature>
<accession>A0ABS8T098</accession>
<sequence>MSSTGGPLAYSSIIISLASCRSALRCSTSCANPLSNCITRVSIDLSLASLVSWVTRREFLKGFRDLSTALDINTNNSSFSQTYCPSSLSNRATTLAKFSLLSFTVLDIVVSLLGPAEAVARTAAEKLASWGVGSNESASKVVGRGGAIVLLGVSKWTPSISISPPTGTRALRCMGSVIRASSLILVISITFFVSVHMSSLNCGGTLALQHKVVTRHGHNNEVSVCKALSFSSLMNIWMISTLLLSVMAAITCTRSCIRVLFLFGGQMVRKYLEGARGEASKTSSEAIARGKIGLRVKVGSLILTVEKVGYKDIDGPWNWSTDHSLSHEKS</sequence>
<name>A0ABS8T098_DATST</name>
<dbReference type="Proteomes" id="UP000823775">
    <property type="component" value="Unassembled WGS sequence"/>
</dbReference>
<evidence type="ECO:0000313" key="3">
    <source>
        <dbReference type="Proteomes" id="UP000823775"/>
    </source>
</evidence>
<reference evidence="2 3" key="1">
    <citation type="journal article" date="2021" name="BMC Genomics">
        <title>Datura genome reveals duplications of psychoactive alkaloid biosynthetic genes and high mutation rate following tissue culture.</title>
        <authorList>
            <person name="Rajewski A."/>
            <person name="Carter-House D."/>
            <person name="Stajich J."/>
            <person name="Litt A."/>
        </authorList>
    </citation>
    <scope>NUCLEOTIDE SEQUENCE [LARGE SCALE GENOMIC DNA]</scope>
    <source>
        <strain evidence="2">AR-01</strain>
    </source>
</reference>
<evidence type="ECO:0000256" key="1">
    <source>
        <dbReference type="SAM" id="Phobius"/>
    </source>
</evidence>
<keyword evidence="1" id="KW-0472">Membrane</keyword>
<protein>
    <submittedName>
        <fullName evidence="2">Uncharacterized protein</fullName>
    </submittedName>
</protein>
<keyword evidence="1" id="KW-1133">Transmembrane helix</keyword>
<proteinExistence type="predicted"/>
<feature type="transmembrane region" description="Helical" evidence="1">
    <location>
        <begin position="177"/>
        <end position="197"/>
    </location>
</feature>
<dbReference type="EMBL" id="JACEIK010000992">
    <property type="protein sequence ID" value="MCD7464757.1"/>
    <property type="molecule type" value="Genomic_DNA"/>
</dbReference>
<keyword evidence="1" id="KW-0812">Transmembrane</keyword>
<evidence type="ECO:0000313" key="2">
    <source>
        <dbReference type="EMBL" id="MCD7464757.1"/>
    </source>
</evidence>